<accession>A0AAE0J7A6</accession>
<organism evidence="1 2">
    <name type="scientific">Neurospora tetraspora</name>
    <dbReference type="NCBI Taxonomy" id="94610"/>
    <lineage>
        <taxon>Eukaryota</taxon>
        <taxon>Fungi</taxon>
        <taxon>Dikarya</taxon>
        <taxon>Ascomycota</taxon>
        <taxon>Pezizomycotina</taxon>
        <taxon>Sordariomycetes</taxon>
        <taxon>Sordariomycetidae</taxon>
        <taxon>Sordariales</taxon>
        <taxon>Sordariaceae</taxon>
        <taxon>Neurospora</taxon>
    </lineage>
</organism>
<reference evidence="1" key="1">
    <citation type="journal article" date="2023" name="Mol. Phylogenet. Evol.">
        <title>Genome-scale phylogeny and comparative genomics of the fungal order Sordariales.</title>
        <authorList>
            <person name="Hensen N."/>
            <person name="Bonometti L."/>
            <person name="Westerberg I."/>
            <person name="Brannstrom I.O."/>
            <person name="Guillou S."/>
            <person name="Cros-Aarteil S."/>
            <person name="Calhoun S."/>
            <person name="Haridas S."/>
            <person name="Kuo A."/>
            <person name="Mondo S."/>
            <person name="Pangilinan J."/>
            <person name="Riley R."/>
            <person name="LaButti K."/>
            <person name="Andreopoulos B."/>
            <person name="Lipzen A."/>
            <person name="Chen C."/>
            <person name="Yan M."/>
            <person name="Daum C."/>
            <person name="Ng V."/>
            <person name="Clum A."/>
            <person name="Steindorff A."/>
            <person name="Ohm R.A."/>
            <person name="Martin F."/>
            <person name="Silar P."/>
            <person name="Natvig D.O."/>
            <person name="Lalanne C."/>
            <person name="Gautier V."/>
            <person name="Ament-Velasquez S.L."/>
            <person name="Kruys A."/>
            <person name="Hutchinson M.I."/>
            <person name="Powell A.J."/>
            <person name="Barry K."/>
            <person name="Miller A.N."/>
            <person name="Grigoriev I.V."/>
            <person name="Debuchy R."/>
            <person name="Gladieux P."/>
            <person name="Hiltunen Thoren M."/>
            <person name="Johannesson H."/>
        </authorList>
    </citation>
    <scope>NUCLEOTIDE SEQUENCE</scope>
    <source>
        <strain evidence="1">CBS 560.94</strain>
    </source>
</reference>
<reference evidence="1" key="2">
    <citation type="submission" date="2023-06" db="EMBL/GenBank/DDBJ databases">
        <authorList>
            <consortium name="Lawrence Berkeley National Laboratory"/>
            <person name="Haridas S."/>
            <person name="Hensen N."/>
            <person name="Bonometti L."/>
            <person name="Westerberg I."/>
            <person name="Brannstrom I.O."/>
            <person name="Guillou S."/>
            <person name="Cros-Aarteil S."/>
            <person name="Calhoun S."/>
            <person name="Kuo A."/>
            <person name="Mondo S."/>
            <person name="Pangilinan J."/>
            <person name="Riley R."/>
            <person name="Labutti K."/>
            <person name="Andreopoulos B."/>
            <person name="Lipzen A."/>
            <person name="Chen C."/>
            <person name="Yanf M."/>
            <person name="Daum C."/>
            <person name="Ng V."/>
            <person name="Clum A."/>
            <person name="Steindorff A."/>
            <person name="Ohm R."/>
            <person name="Martin F."/>
            <person name="Silar P."/>
            <person name="Natvig D."/>
            <person name="Lalanne C."/>
            <person name="Gautier V."/>
            <person name="Ament-Velasquez S.L."/>
            <person name="Kruys A."/>
            <person name="Hutchinson M.I."/>
            <person name="Powell A.J."/>
            <person name="Barry K."/>
            <person name="Miller A.N."/>
            <person name="Grigoriev I.V."/>
            <person name="Debuchy R."/>
            <person name="Gladieux P."/>
            <person name="Thoren M.H."/>
            <person name="Johannesson H."/>
        </authorList>
    </citation>
    <scope>NUCLEOTIDE SEQUENCE</scope>
    <source>
        <strain evidence="1">CBS 560.94</strain>
    </source>
</reference>
<dbReference type="RefSeq" id="XP_062677665.1">
    <property type="nucleotide sequence ID" value="XM_062823359.1"/>
</dbReference>
<dbReference type="GeneID" id="87860513"/>
<proteinExistence type="predicted"/>
<dbReference type="Proteomes" id="UP001278500">
    <property type="component" value="Unassembled WGS sequence"/>
</dbReference>
<gene>
    <name evidence="1" type="ORF">B0H65DRAFT_315293</name>
</gene>
<evidence type="ECO:0000313" key="1">
    <source>
        <dbReference type="EMBL" id="KAK3338214.1"/>
    </source>
</evidence>
<dbReference type="AlphaFoldDB" id="A0AAE0J7A6"/>
<keyword evidence="2" id="KW-1185">Reference proteome</keyword>
<name>A0AAE0J7A6_9PEZI</name>
<dbReference type="EMBL" id="JAUEPP010000008">
    <property type="protein sequence ID" value="KAK3338214.1"/>
    <property type="molecule type" value="Genomic_DNA"/>
</dbReference>
<evidence type="ECO:0000313" key="2">
    <source>
        <dbReference type="Proteomes" id="UP001278500"/>
    </source>
</evidence>
<protein>
    <submittedName>
        <fullName evidence="1">Uncharacterized protein</fullName>
    </submittedName>
</protein>
<sequence length="365" mass="41138">MSRAPVFIKKSSSGNRTINKLGLTLCLAKKYRYVYEKVYVPVFVSHDAKGKGTSTNLCVPDVVRYDFHRIFIRAAPFKWDGEYGRLLSGVQVSDKIPLSRPRLRYVPWFVAHHHLASSHTSIQVEDIEPEPVPQYRRNSMDDATYLRLQDLHTPLPIHLTHGHHGALAALPLLVTEEMASRMPNPRPSWPTSKVTLSKRYPYKPREAPSSTSSVPVHNNPFACSPRPILPPKQTLPRLPPKIFKTAFRPLSRCFWLQVKASSSSLYILSSTISASIQLDLVNLIYTLLLLNIHLSPHNHKSCLHTRTSHHQQPSSSSSTIKPILNMAVKEYQPLVNHCCSFCCKAVDFGTHDYCPVGAECASCPY</sequence>
<comment type="caution">
    <text evidence="1">The sequence shown here is derived from an EMBL/GenBank/DDBJ whole genome shotgun (WGS) entry which is preliminary data.</text>
</comment>